<evidence type="ECO:0000313" key="3">
    <source>
        <dbReference type="Proteomes" id="UP000295573"/>
    </source>
</evidence>
<feature type="transmembrane region" description="Helical" evidence="1">
    <location>
        <begin position="88"/>
        <end position="113"/>
    </location>
</feature>
<feature type="transmembrane region" description="Helical" evidence="1">
    <location>
        <begin position="162"/>
        <end position="181"/>
    </location>
</feature>
<proteinExistence type="predicted"/>
<gene>
    <name evidence="2" type="ORF">EV646_110370</name>
</gene>
<dbReference type="AlphaFoldDB" id="A0A4R2IPL7"/>
<sequence length="231" mass="24013">MTERHELRWGGFAGLAFVVLALLGRFLPGNPPTVDESDSTISAWLADNRGMMLTSALMWAAAAGLVIWFASAFAEAMRERDERSDVHLALLAGSVLVGGAIFVNAALSAATVFGISGRDAAVTMLMYDATAVMTTMIGFAATLPLAAAGLGVLRTRLMPNWLGYLALLAAVIAFAGAFGVFATDGAFVAGGFLMTGIPLLLSAVWIACAGGYMVREHLPEVTAGEGIVPQT</sequence>
<keyword evidence="1" id="KW-0812">Transmembrane</keyword>
<dbReference type="EMBL" id="SLWR01000010">
    <property type="protein sequence ID" value="TCO44655.1"/>
    <property type="molecule type" value="Genomic_DNA"/>
</dbReference>
<dbReference type="OrthoDB" id="4719935at2"/>
<organism evidence="2 3">
    <name type="scientific">Kribbella antiqua</name>
    <dbReference type="NCBI Taxonomy" id="2512217"/>
    <lineage>
        <taxon>Bacteria</taxon>
        <taxon>Bacillati</taxon>
        <taxon>Actinomycetota</taxon>
        <taxon>Actinomycetes</taxon>
        <taxon>Propionibacteriales</taxon>
        <taxon>Kribbellaceae</taxon>
        <taxon>Kribbella</taxon>
    </lineage>
</organism>
<feature type="transmembrane region" description="Helical" evidence="1">
    <location>
        <begin position="187"/>
        <end position="208"/>
    </location>
</feature>
<dbReference type="Proteomes" id="UP000295573">
    <property type="component" value="Unassembled WGS sequence"/>
</dbReference>
<accession>A0A4R2IPL7</accession>
<keyword evidence="1" id="KW-1133">Transmembrane helix</keyword>
<evidence type="ECO:0000313" key="2">
    <source>
        <dbReference type="EMBL" id="TCO44655.1"/>
    </source>
</evidence>
<keyword evidence="3" id="KW-1185">Reference proteome</keyword>
<name>A0A4R2IPL7_9ACTN</name>
<dbReference type="Pfam" id="PF14329">
    <property type="entry name" value="DUF4386"/>
    <property type="match status" value="1"/>
</dbReference>
<keyword evidence="1" id="KW-0472">Membrane</keyword>
<protein>
    <submittedName>
        <fullName evidence="2">Uncharacterized protein DUF4386</fullName>
    </submittedName>
</protein>
<evidence type="ECO:0000256" key="1">
    <source>
        <dbReference type="SAM" id="Phobius"/>
    </source>
</evidence>
<feature type="transmembrane region" description="Helical" evidence="1">
    <location>
        <begin position="7"/>
        <end position="27"/>
    </location>
</feature>
<feature type="transmembrane region" description="Helical" evidence="1">
    <location>
        <begin position="125"/>
        <end position="150"/>
    </location>
</feature>
<comment type="caution">
    <text evidence="2">The sequence shown here is derived from an EMBL/GenBank/DDBJ whole genome shotgun (WGS) entry which is preliminary data.</text>
</comment>
<reference evidence="2 3" key="1">
    <citation type="journal article" date="2015" name="Stand. Genomic Sci.">
        <title>Genomic Encyclopedia of Bacterial and Archaeal Type Strains, Phase III: the genomes of soil and plant-associated and newly described type strains.</title>
        <authorList>
            <person name="Whitman W.B."/>
            <person name="Woyke T."/>
            <person name="Klenk H.P."/>
            <person name="Zhou Y."/>
            <person name="Lilburn T.G."/>
            <person name="Beck B.J."/>
            <person name="De Vos P."/>
            <person name="Vandamme P."/>
            <person name="Eisen J.A."/>
            <person name="Garrity G."/>
            <person name="Hugenholtz P."/>
            <person name="Kyrpides N.C."/>
        </authorList>
    </citation>
    <scope>NUCLEOTIDE SEQUENCE [LARGE SCALE GENOMIC DNA]</scope>
    <source>
        <strain evidence="2 3">VKM Ac-2541</strain>
    </source>
</reference>
<dbReference type="InterPro" id="IPR025495">
    <property type="entry name" value="DUF4386"/>
</dbReference>
<feature type="transmembrane region" description="Helical" evidence="1">
    <location>
        <begin position="56"/>
        <end position="76"/>
    </location>
</feature>
<dbReference type="RefSeq" id="WP_132153806.1">
    <property type="nucleotide sequence ID" value="NZ_SLWR01000010.1"/>
</dbReference>